<dbReference type="InterPro" id="IPR027417">
    <property type="entry name" value="P-loop_NTPase"/>
</dbReference>
<comment type="similarity">
    <text evidence="2">Belongs to the ABC transporter superfamily.</text>
</comment>
<dbReference type="GO" id="GO:0005524">
    <property type="term" value="F:ATP binding"/>
    <property type="evidence" value="ECO:0007669"/>
    <property type="project" value="UniProtKB-KW"/>
</dbReference>
<dbReference type="SUPFAM" id="SSF52540">
    <property type="entry name" value="P-loop containing nucleoside triphosphate hydrolases"/>
    <property type="match status" value="1"/>
</dbReference>
<evidence type="ECO:0000259" key="8">
    <source>
        <dbReference type="PROSITE" id="PS50893"/>
    </source>
</evidence>
<dbReference type="SMART" id="SM00382">
    <property type="entry name" value="AAA"/>
    <property type="match status" value="1"/>
</dbReference>
<evidence type="ECO:0000256" key="3">
    <source>
        <dbReference type="ARBA" id="ARBA00022448"/>
    </source>
</evidence>
<dbReference type="GO" id="GO:0005886">
    <property type="term" value="C:plasma membrane"/>
    <property type="evidence" value="ECO:0007669"/>
    <property type="project" value="UniProtKB-SubCell"/>
</dbReference>
<accession>A0A4R9LZV7</accession>
<sequence length="260" mass="29934">MNSEENLVRIESADLFTERQTLIWKSLDWNLKKGEIHCLVGESGSGKTTLALSLFGLLPSLWNCEYRLWDVLGHSLEEWSGPWGEKNRGSSLFLVPQNPNLAFHPYRKMGDQMEDFFRLSLRKKVPKEEMQNLWGEMGISHPEEKWDSYAKSLSGGEKQRICLSLAVLGDQRILVLDEPTTGLDAKSEKWVLQNIRKLAKEREKGILFISHDFRIVESMASRITIMKEGKVLETTPVKDKKIEPKSDYGKLLEQTSRIFH</sequence>
<dbReference type="RefSeq" id="WP_135761172.1">
    <property type="nucleotide sequence ID" value="NZ_RQHW01000047.1"/>
</dbReference>
<keyword evidence="3" id="KW-0813">Transport</keyword>
<evidence type="ECO:0000256" key="1">
    <source>
        <dbReference type="ARBA" id="ARBA00004417"/>
    </source>
</evidence>
<dbReference type="InterPro" id="IPR003593">
    <property type="entry name" value="AAA+_ATPase"/>
</dbReference>
<dbReference type="InterPro" id="IPR050388">
    <property type="entry name" value="ABC_Ni/Peptide_Import"/>
</dbReference>
<evidence type="ECO:0000256" key="6">
    <source>
        <dbReference type="ARBA" id="ARBA00022840"/>
    </source>
</evidence>
<dbReference type="Pfam" id="PF00005">
    <property type="entry name" value="ABC_tran"/>
    <property type="match status" value="1"/>
</dbReference>
<dbReference type="PANTHER" id="PTHR43297">
    <property type="entry name" value="OLIGOPEPTIDE TRANSPORT ATP-BINDING PROTEIN APPD"/>
    <property type="match status" value="1"/>
</dbReference>
<dbReference type="GO" id="GO:0016887">
    <property type="term" value="F:ATP hydrolysis activity"/>
    <property type="evidence" value="ECO:0007669"/>
    <property type="project" value="InterPro"/>
</dbReference>
<reference evidence="9" key="1">
    <citation type="journal article" date="2019" name="PLoS Negl. Trop. Dis.">
        <title>Revisiting the worldwide diversity of Leptospira species in the environment.</title>
        <authorList>
            <person name="Vincent A.T."/>
            <person name="Schiettekatte O."/>
            <person name="Bourhy P."/>
            <person name="Veyrier F.J."/>
            <person name="Picardeau M."/>
        </authorList>
    </citation>
    <scope>NUCLEOTIDE SEQUENCE [LARGE SCALE GENOMIC DNA]</scope>
    <source>
        <strain evidence="9">201300427</strain>
    </source>
</reference>
<dbReference type="PROSITE" id="PS50893">
    <property type="entry name" value="ABC_TRANSPORTER_2"/>
    <property type="match status" value="1"/>
</dbReference>
<comment type="caution">
    <text evidence="9">The sequence shown here is derived from an EMBL/GenBank/DDBJ whole genome shotgun (WGS) entry which is preliminary data.</text>
</comment>
<evidence type="ECO:0000313" key="9">
    <source>
        <dbReference type="EMBL" id="TGN18489.1"/>
    </source>
</evidence>
<dbReference type="EMBL" id="RQHW01000047">
    <property type="protein sequence ID" value="TGN18489.1"/>
    <property type="molecule type" value="Genomic_DNA"/>
</dbReference>
<comment type="subcellular location">
    <subcellularLocation>
        <location evidence="1">Cell inner membrane</location>
        <topology evidence="1">Peripheral membrane protein</topology>
    </subcellularLocation>
</comment>
<keyword evidence="7" id="KW-0472">Membrane</keyword>
<dbReference type="InterPro" id="IPR003439">
    <property type="entry name" value="ABC_transporter-like_ATP-bd"/>
</dbReference>
<evidence type="ECO:0000256" key="4">
    <source>
        <dbReference type="ARBA" id="ARBA00022475"/>
    </source>
</evidence>
<dbReference type="PROSITE" id="PS00211">
    <property type="entry name" value="ABC_TRANSPORTER_1"/>
    <property type="match status" value="1"/>
</dbReference>
<protein>
    <submittedName>
        <fullName evidence="9">ABC transporter ATP-binding protein</fullName>
    </submittedName>
</protein>
<keyword evidence="4" id="KW-1003">Cell membrane</keyword>
<evidence type="ECO:0000313" key="10">
    <source>
        <dbReference type="Proteomes" id="UP000298058"/>
    </source>
</evidence>
<keyword evidence="10" id="KW-1185">Reference proteome</keyword>
<gene>
    <name evidence="9" type="ORF">EHS15_13950</name>
</gene>
<dbReference type="PANTHER" id="PTHR43297:SF9">
    <property type="entry name" value="ABC TRANSPORTER ATP-BINDING PROTEIN"/>
    <property type="match status" value="1"/>
</dbReference>
<organism evidence="9 10">
    <name type="scientific">Leptospira idonii</name>
    <dbReference type="NCBI Taxonomy" id="1193500"/>
    <lineage>
        <taxon>Bacteria</taxon>
        <taxon>Pseudomonadati</taxon>
        <taxon>Spirochaetota</taxon>
        <taxon>Spirochaetia</taxon>
        <taxon>Leptospirales</taxon>
        <taxon>Leptospiraceae</taxon>
        <taxon>Leptospira</taxon>
    </lineage>
</organism>
<dbReference type="Gene3D" id="3.40.50.300">
    <property type="entry name" value="P-loop containing nucleotide triphosphate hydrolases"/>
    <property type="match status" value="1"/>
</dbReference>
<feature type="domain" description="ABC transporter" evidence="8">
    <location>
        <begin position="8"/>
        <end position="253"/>
    </location>
</feature>
<keyword evidence="6 9" id="KW-0067">ATP-binding</keyword>
<dbReference type="InterPro" id="IPR017871">
    <property type="entry name" value="ABC_transporter-like_CS"/>
</dbReference>
<proteinExistence type="inferred from homology"/>
<evidence type="ECO:0000256" key="5">
    <source>
        <dbReference type="ARBA" id="ARBA00022741"/>
    </source>
</evidence>
<dbReference type="Proteomes" id="UP000298058">
    <property type="component" value="Unassembled WGS sequence"/>
</dbReference>
<keyword evidence="5" id="KW-0547">Nucleotide-binding</keyword>
<name>A0A4R9LZV7_9LEPT</name>
<evidence type="ECO:0000256" key="7">
    <source>
        <dbReference type="ARBA" id="ARBA00023136"/>
    </source>
</evidence>
<evidence type="ECO:0000256" key="2">
    <source>
        <dbReference type="ARBA" id="ARBA00005417"/>
    </source>
</evidence>
<dbReference type="AlphaFoldDB" id="A0A4R9LZV7"/>
<dbReference type="OrthoDB" id="342071at2"/>